<reference evidence="2 3" key="1">
    <citation type="journal article" date="2016" name="Fungal Biol.">
        <title>The genome of Xylona heveae provides a window into fungal endophytism.</title>
        <authorList>
            <person name="Gazis R."/>
            <person name="Kuo A."/>
            <person name="Riley R."/>
            <person name="LaButti K."/>
            <person name="Lipzen A."/>
            <person name="Lin J."/>
            <person name="Amirebrahimi M."/>
            <person name="Hesse C.N."/>
            <person name="Spatafora J.W."/>
            <person name="Henrissat B."/>
            <person name="Hainaut M."/>
            <person name="Grigoriev I.V."/>
            <person name="Hibbett D.S."/>
        </authorList>
    </citation>
    <scope>NUCLEOTIDE SEQUENCE [LARGE SCALE GENOMIC DNA]</scope>
    <source>
        <strain evidence="2 3">TC161</strain>
    </source>
</reference>
<feature type="region of interest" description="Disordered" evidence="1">
    <location>
        <begin position="769"/>
        <end position="812"/>
    </location>
</feature>
<evidence type="ECO:0000256" key="1">
    <source>
        <dbReference type="SAM" id="MobiDB-lite"/>
    </source>
</evidence>
<dbReference type="GO" id="GO:0000462">
    <property type="term" value="P:maturation of SSU-rRNA from tricistronic rRNA transcript (SSU-rRNA, 5.8S rRNA, LSU-rRNA)"/>
    <property type="evidence" value="ECO:0007669"/>
    <property type="project" value="InterPro"/>
</dbReference>
<dbReference type="RefSeq" id="XP_018189740.1">
    <property type="nucleotide sequence ID" value="XM_018332077.1"/>
</dbReference>
<dbReference type="GO" id="GO:0003723">
    <property type="term" value="F:RNA binding"/>
    <property type="evidence" value="ECO:0007669"/>
    <property type="project" value="TreeGrafter"/>
</dbReference>
<dbReference type="SMART" id="SM00320">
    <property type="entry name" value="WD40"/>
    <property type="match status" value="7"/>
</dbReference>
<proteinExistence type="predicted"/>
<dbReference type="GO" id="GO:0030686">
    <property type="term" value="C:90S preribosome"/>
    <property type="evidence" value="ECO:0007669"/>
    <property type="project" value="InterPro"/>
</dbReference>
<dbReference type="InterPro" id="IPR011044">
    <property type="entry name" value="Quino_amine_DH_bsu"/>
</dbReference>
<dbReference type="PANTHER" id="PTHR44163">
    <property type="entry name" value="U3 SMALL NUCLEOLAR RNA-ASSOCIATED PROTEIN 4 HOMOLOG"/>
    <property type="match status" value="1"/>
</dbReference>
<dbReference type="OMA" id="MWDVELP"/>
<dbReference type="EMBL" id="KV407456">
    <property type="protein sequence ID" value="KZF24185.1"/>
    <property type="molecule type" value="Genomic_DNA"/>
</dbReference>
<name>A0A165I0I1_XYLHT</name>
<feature type="region of interest" description="Disordered" evidence="1">
    <location>
        <begin position="601"/>
        <end position="629"/>
    </location>
</feature>
<organism evidence="2 3">
    <name type="scientific">Xylona heveae (strain CBS 132557 / TC161)</name>
    <dbReference type="NCBI Taxonomy" id="1328760"/>
    <lineage>
        <taxon>Eukaryota</taxon>
        <taxon>Fungi</taxon>
        <taxon>Dikarya</taxon>
        <taxon>Ascomycota</taxon>
        <taxon>Pezizomycotina</taxon>
        <taxon>Xylonomycetes</taxon>
        <taxon>Xylonales</taxon>
        <taxon>Xylonaceae</taxon>
        <taxon>Xylona</taxon>
    </lineage>
</organism>
<protein>
    <submittedName>
        <fullName evidence="2">WD40 repeat-like protein</fullName>
    </submittedName>
</protein>
<dbReference type="FunCoup" id="A0A165I0I1">
    <property type="interactions" value="903"/>
</dbReference>
<dbReference type="PANTHER" id="PTHR44163:SF1">
    <property type="entry name" value="U3 SMALL NUCLEOLAR RNA-ASSOCIATED PROTEIN 4 HOMOLOG"/>
    <property type="match status" value="1"/>
</dbReference>
<dbReference type="SUPFAM" id="SSF50969">
    <property type="entry name" value="YVTN repeat-like/Quinoprotein amine dehydrogenase"/>
    <property type="match status" value="1"/>
</dbReference>
<evidence type="ECO:0000313" key="2">
    <source>
        <dbReference type="EMBL" id="KZF24185.1"/>
    </source>
</evidence>
<dbReference type="GO" id="GO:0032040">
    <property type="term" value="C:small-subunit processome"/>
    <property type="evidence" value="ECO:0007669"/>
    <property type="project" value="TreeGrafter"/>
</dbReference>
<dbReference type="STRING" id="1328760.A0A165I0I1"/>
<gene>
    <name evidence="2" type="ORF">L228DRAFT_245079</name>
</gene>
<keyword evidence="3" id="KW-1185">Reference proteome</keyword>
<feature type="compositionally biased region" description="Acidic residues" evidence="1">
    <location>
        <begin position="601"/>
        <end position="614"/>
    </location>
</feature>
<dbReference type="GO" id="GO:0034455">
    <property type="term" value="C:t-UTP complex"/>
    <property type="evidence" value="ECO:0007669"/>
    <property type="project" value="TreeGrafter"/>
</dbReference>
<dbReference type="InterPro" id="IPR036322">
    <property type="entry name" value="WD40_repeat_dom_sf"/>
</dbReference>
<evidence type="ECO:0000313" key="3">
    <source>
        <dbReference type="Proteomes" id="UP000076632"/>
    </source>
</evidence>
<dbReference type="InterPro" id="IPR001680">
    <property type="entry name" value="WD40_rpt"/>
</dbReference>
<dbReference type="GeneID" id="28897214"/>
<dbReference type="InParanoid" id="A0A165I0I1"/>
<dbReference type="OrthoDB" id="8883818at2759"/>
<accession>A0A165I0I1</accession>
<dbReference type="Gene3D" id="2.130.10.10">
    <property type="entry name" value="YVTN repeat-like/Quinoprotein amine dehydrogenase"/>
    <property type="match status" value="3"/>
</dbReference>
<dbReference type="SUPFAM" id="SSF50978">
    <property type="entry name" value="WD40 repeat-like"/>
    <property type="match status" value="1"/>
</dbReference>
<sequence length="955" mass="105499">MDVHRCRFVPYPPSAVNALAFSHASSTKSSGKGPSTLRLALGRANGDIEIWNPLKGAWFHETTLRGGKDRSVEGLVWTQDPDEHENGYAKPGKLRLFSIGYSTAVTEWDLERGIPAHHSSGNYGEVWCLAAQPRSQSLGKKPVEVNDASDYQKLAAGCADGTVVLLSTADGDLTFLRTLSRPSSKKARVLSITFQNRDTVIAGSSDSTIRVFDVRNGSLLRNISFGGGPSGGPREILVWSVKCLPNGDIVSGDSTGEVRFWDGKNYTLVQRIKSHRADVIDVETSIDGETVISGGMDRRTIVYQRTGGIRAMDRRRWAEVAHQRFHSHDVKTMASFETKHLSIVVSGGLDTMPVILPLREFGKEHHRALSSLPQDPPIESAPSCRLVMSWWEREISIWKMNQSPSKRLQLYGGLSDGLDEPSRKLVAKMLIKGDENITSASISPNGEMLAVSTIAGLKLFTLKSKSPAEGEGLRINKVDVPQHISSLGARRIQFSPDARWLCIITLQNKVRLLRILSDSSSKGVSVLTRLVQLKRLWRDPTRGAKAGLIGSLGQYERTISRIAFSSDSRVLVVGDLSGYLDSWILEGLEDETQDINLSEVDEDDAAESSSDEDSADNKQNNSPTILGQHWIENPSSSLLPRLPSAPLILSFRPLVQKERSNGLGNTALHATRNNPNPHSHELPSQEHLLFALTSDHHIHELEVLKGKLSPWSKRNPTSSLPDSFRGVRDRAMGCLWDISEDRQRIWIYGSSWLWMFDLSQDLSSAEHNLERNASTEDDSSKKRKRKRDPEDDAVDASRDTTGAGSRVASKELRGLGTKMRKINSLDAEQEWISLDTPKAPDSDDEELVTEASSLGRLRPIGSIQTNGNLDDATEADGEGAQEGSVMVSRTTGGTSPAWWYTYKYRPIMGIVPLGSTPHEGDDSNTNDGVEVVLVERPMWDVDLPPRYYGDQEWVK</sequence>
<feature type="compositionally biased region" description="Basic and acidic residues" evidence="1">
    <location>
        <begin position="769"/>
        <end position="780"/>
    </location>
</feature>
<feature type="region of interest" description="Disordered" evidence="1">
    <location>
        <begin position="859"/>
        <end position="890"/>
    </location>
</feature>
<dbReference type="InterPro" id="IPR046351">
    <property type="entry name" value="UTP4"/>
</dbReference>
<dbReference type="InterPro" id="IPR015943">
    <property type="entry name" value="WD40/YVTN_repeat-like_dom_sf"/>
</dbReference>
<dbReference type="AlphaFoldDB" id="A0A165I0I1"/>
<dbReference type="Proteomes" id="UP000076632">
    <property type="component" value="Unassembled WGS sequence"/>
</dbReference>
<dbReference type="Pfam" id="PF00400">
    <property type="entry name" value="WD40"/>
    <property type="match status" value="2"/>
</dbReference>